<dbReference type="EMBL" id="BAAFGK010000004">
    <property type="protein sequence ID" value="GAB0056803.1"/>
    <property type="molecule type" value="Genomic_DNA"/>
</dbReference>
<dbReference type="SUPFAM" id="SSF48150">
    <property type="entry name" value="DNA-glycosylase"/>
    <property type="match status" value="1"/>
</dbReference>
<dbReference type="Proteomes" id="UP001628193">
    <property type="component" value="Unassembled WGS sequence"/>
</dbReference>
<proteinExistence type="predicted"/>
<accession>A0ABQ0C7E1</accession>
<dbReference type="InterPro" id="IPR023170">
    <property type="entry name" value="HhH_base_excis_C"/>
</dbReference>
<reference evidence="6 7" key="2">
    <citation type="submission" date="2024-09" db="EMBL/GenBank/DDBJ databases">
        <title>Draft genome sequence of Candidatus Magnetaquicoccaceae bacterium FCR-1.</title>
        <authorList>
            <person name="Shimoshige H."/>
            <person name="Shimamura S."/>
            <person name="Taoka A."/>
            <person name="Kobayashi H."/>
            <person name="Maekawa T."/>
        </authorList>
    </citation>
    <scope>NUCLEOTIDE SEQUENCE [LARGE SCALE GENOMIC DNA]</scope>
    <source>
        <strain evidence="6 7">FCR-1</strain>
    </source>
</reference>
<dbReference type="Gene3D" id="1.10.340.30">
    <property type="entry name" value="Hypothetical protein, domain 2"/>
    <property type="match status" value="1"/>
</dbReference>
<evidence type="ECO:0000259" key="5">
    <source>
        <dbReference type="SMART" id="SM00478"/>
    </source>
</evidence>
<dbReference type="PIRSF" id="PIRSF001435">
    <property type="entry name" value="Nth"/>
    <property type="match status" value="1"/>
</dbReference>
<keyword evidence="2" id="KW-0479">Metal-binding</keyword>
<organism evidence="6 7">
    <name type="scientific">Candidatus Magnetaquiglobus chichijimensis</name>
    <dbReference type="NCBI Taxonomy" id="3141448"/>
    <lineage>
        <taxon>Bacteria</taxon>
        <taxon>Pseudomonadati</taxon>
        <taxon>Pseudomonadota</taxon>
        <taxon>Magnetococcia</taxon>
        <taxon>Magnetococcales</taxon>
        <taxon>Candidatus Magnetaquicoccaceae</taxon>
        <taxon>Candidatus Magnetaquiglobus</taxon>
    </lineage>
</organism>
<dbReference type="Pfam" id="PF00730">
    <property type="entry name" value="HhH-GPD"/>
    <property type="match status" value="1"/>
</dbReference>
<evidence type="ECO:0000256" key="4">
    <source>
        <dbReference type="ARBA" id="ARBA00023014"/>
    </source>
</evidence>
<reference evidence="6 7" key="1">
    <citation type="submission" date="2024-05" db="EMBL/GenBank/DDBJ databases">
        <authorList>
            <consortium name="Candidatus Magnetaquicoccaceae bacterium FCR-1 genome sequencing consortium"/>
            <person name="Shimoshige H."/>
            <person name="Shimamura S."/>
            <person name="Taoka A."/>
            <person name="Kobayashi H."/>
            <person name="Maekawa T."/>
        </authorList>
    </citation>
    <scope>NUCLEOTIDE SEQUENCE [LARGE SCALE GENOMIC DNA]</scope>
    <source>
        <strain evidence="6 7">FCR-1</strain>
    </source>
</reference>
<dbReference type="CDD" id="cd00056">
    <property type="entry name" value="ENDO3c"/>
    <property type="match status" value="1"/>
</dbReference>
<evidence type="ECO:0000256" key="3">
    <source>
        <dbReference type="ARBA" id="ARBA00023004"/>
    </source>
</evidence>
<dbReference type="InterPro" id="IPR011257">
    <property type="entry name" value="DNA_glycosylase"/>
</dbReference>
<feature type="domain" description="HhH-GPD" evidence="5">
    <location>
        <begin position="38"/>
        <end position="197"/>
    </location>
</feature>
<evidence type="ECO:0000313" key="7">
    <source>
        <dbReference type="Proteomes" id="UP001628193"/>
    </source>
</evidence>
<gene>
    <name evidence="6" type="primary">nth_2</name>
    <name evidence="6" type="ORF">SIID45300_01115</name>
</gene>
<dbReference type="EC" id="4.2.99.18" evidence="6"/>
<keyword evidence="1" id="KW-0004">4Fe-4S</keyword>
<name>A0ABQ0C7E1_9PROT</name>
<keyword evidence="6" id="KW-0255">Endonuclease</keyword>
<protein>
    <submittedName>
        <fullName evidence="6">Endonuclease III</fullName>
        <ecNumber evidence="6">4.2.99.18</ecNumber>
    </submittedName>
</protein>
<dbReference type="RefSeq" id="WP_420904525.1">
    <property type="nucleotide sequence ID" value="NZ_BAAFGK010000004.1"/>
</dbReference>
<dbReference type="InterPro" id="IPR003265">
    <property type="entry name" value="HhH-GPD_domain"/>
</dbReference>
<dbReference type="PANTHER" id="PTHR10359:SF19">
    <property type="entry name" value="DNA REPAIR GLYCOSYLASE MJ1434-RELATED"/>
    <property type="match status" value="1"/>
</dbReference>
<keyword evidence="6" id="KW-0456">Lyase</keyword>
<keyword evidence="3" id="KW-0408">Iron</keyword>
<dbReference type="PANTHER" id="PTHR10359">
    <property type="entry name" value="A/G-SPECIFIC ADENINE GLYCOSYLASE/ENDONUCLEASE III"/>
    <property type="match status" value="1"/>
</dbReference>
<keyword evidence="6" id="KW-0378">Hydrolase</keyword>
<keyword evidence="7" id="KW-1185">Reference proteome</keyword>
<comment type="caution">
    <text evidence="6">The sequence shown here is derived from an EMBL/GenBank/DDBJ whole genome shotgun (WGS) entry which is preliminary data.</text>
</comment>
<dbReference type="Gene3D" id="1.10.1670.10">
    <property type="entry name" value="Helix-hairpin-Helix base-excision DNA repair enzymes (C-terminal)"/>
    <property type="match status" value="1"/>
</dbReference>
<evidence type="ECO:0000256" key="1">
    <source>
        <dbReference type="ARBA" id="ARBA00022485"/>
    </source>
</evidence>
<sequence>MLPIEAPRRLFDTLLAAYGPRHWWPARTVPEMMIGALLVQNTAWTGAERAVRRLEEAGLLNAWARLRATPDETLGELIRPAGFFRVKTGRLRAFADFMATFGDDHARLFGLPTGALRLSLLAVHGVGKETADAILCYAAQRPVFVVDAYTRRICHRLGWCAEKAGYDELQTLIASRLPAEAALLGEMHALLVEHAKRHCRARPVCAGCPVGFCPLRH</sequence>
<evidence type="ECO:0000256" key="2">
    <source>
        <dbReference type="ARBA" id="ARBA00022723"/>
    </source>
</evidence>
<keyword evidence="4" id="KW-0411">Iron-sulfur</keyword>
<evidence type="ECO:0000313" key="6">
    <source>
        <dbReference type="EMBL" id="GAB0056803.1"/>
    </source>
</evidence>
<keyword evidence="6" id="KW-0540">Nuclease</keyword>
<dbReference type="SMART" id="SM00478">
    <property type="entry name" value="ENDO3c"/>
    <property type="match status" value="1"/>
</dbReference>
<dbReference type="GO" id="GO:0140078">
    <property type="term" value="F:class I DNA-(apurinic or apyrimidinic site) endonuclease activity"/>
    <property type="evidence" value="ECO:0007669"/>
    <property type="project" value="UniProtKB-EC"/>
</dbReference>